<dbReference type="OrthoDB" id="6310850at2"/>
<comment type="caution">
    <text evidence="2">The sequence shown here is derived from an EMBL/GenBank/DDBJ whole genome shotgun (WGS) entry which is preliminary data.</text>
</comment>
<sequence>MVEDPCPDDDRLIFNKKMISGVSSDVSESLGSLIMRYDKGPERPNIFLKIDIENYEWPVFETTNPRFLSRIAQITGEFHAFEWMFYPEWRRQTQIALENITDHFALVHVHANNYAASTNIANVIVPNVSEFTFVNRSMYNLEYSDEVFPTPLDAPCDPLVPDTFLGCFRF</sequence>
<reference evidence="2 3" key="1">
    <citation type="submission" date="2018-08" db="EMBL/GenBank/DDBJ databases">
        <title>Komagataeibacter sp. AV 382.</title>
        <authorList>
            <person name="Skraban J."/>
            <person name="Trcek J."/>
        </authorList>
    </citation>
    <scope>NUCLEOTIDE SEQUENCE [LARGE SCALE GENOMIC DNA]</scope>
    <source>
        <strain evidence="2 3">AV 382</strain>
    </source>
</reference>
<proteinExistence type="predicted"/>
<feature type="domain" description="Methyltransferase FkbM" evidence="1">
    <location>
        <begin position="40"/>
        <end position="91"/>
    </location>
</feature>
<dbReference type="AlphaFoldDB" id="A0A371Z4X9"/>
<evidence type="ECO:0000259" key="1">
    <source>
        <dbReference type="Pfam" id="PF05050"/>
    </source>
</evidence>
<name>A0A371Z4X9_9PROT</name>
<evidence type="ECO:0000313" key="3">
    <source>
        <dbReference type="Proteomes" id="UP000262371"/>
    </source>
</evidence>
<accession>A0A371Z4X9</accession>
<keyword evidence="3" id="KW-1185">Reference proteome</keyword>
<dbReference type="RefSeq" id="WP_116701559.1">
    <property type="nucleotide sequence ID" value="NZ_QUWV01000002.1"/>
</dbReference>
<dbReference type="InterPro" id="IPR006342">
    <property type="entry name" value="FkbM_mtfrase"/>
</dbReference>
<dbReference type="Proteomes" id="UP000262371">
    <property type="component" value="Unassembled WGS sequence"/>
</dbReference>
<dbReference type="EMBL" id="QUWV01000002">
    <property type="protein sequence ID" value="RFD21517.1"/>
    <property type="molecule type" value="Genomic_DNA"/>
</dbReference>
<organism evidence="2 3">
    <name type="scientific">Komagataeibacter melaceti</name>
    <dbReference type="NCBI Taxonomy" id="2766577"/>
    <lineage>
        <taxon>Bacteria</taxon>
        <taxon>Pseudomonadati</taxon>
        <taxon>Pseudomonadota</taxon>
        <taxon>Alphaproteobacteria</taxon>
        <taxon>Acetobacterales</taxon>
        <taxon>Acetobacteraceae</taxon>
        <taxon>Komagataeibacter</taxon>
    </lineage>
</organism>
<gene>
    <name evidence="2" type="ORF">DY926_00355</name>
</gene>
<evidence type="ECO:0000313" key="2">
    <source>
        <dbReference type="EMBL" id="RFD21517.1"/>
    </source>
</evidence>
<protein>
    <recommendedName>
        <fullName evidence="1">Methyltransferase FkbM domain-containing protein</fullName>
    </recommendedName>
</protein>
<dbReference type="Pfam" id="PF05050">
    <property type="entry name" value="Methyltransf_21"/>
    <property type="match status" value="1"/>
</dbReference>